<comment type="subcellular location">
    <subcellularLocation>
        <location evidence="1">Cytoplasm</location>
        <location evidence="1">Cytoskeleton</location>
    </subcellularLocation>
</comment>
<accession>A0A507EC08</accession>
<evidence type="ECO:0000256" key="7">
    <source>
        <dbReference type="ARBA" id="ARBA00023212"/>
    </source>
</evidence>
<keyword evidence="2" id="KW-0963">Cytoplasm</keyword>
<evidence type="ECO:0000256" key="5">
    <source>
        <dbReference type="ARBA" id="ARBA00022840"/>
    </source>
</evidence>
<dbReference type="Proteomes" id="UP000318582">
    <property type="component" value="Unassembled WGS sequence"/>
</dbReference>
<dbReference type="GO" id="GO:0005874">
    <property type="term" value="C:microtubule"/>
    <property type="evidence" value="ECO:0007669"/>
    <property type="project" value="UniProtKB-KW"/>
</dbReference>
<evidence type="ECO:0000256" key="10">
    <source>
        <dbReference type="SAM" id="MobiDB-lite"/>
    </source>
</evidence>
<evidence type="ECO:0000256" key="2">
    <source>
        <dbReference type="ARBA" id="ARBA00022490"/>
    </source>
</evidence>
<protein>
    <recommendedName>
        <fullName evidence="9">Kinesin-like protein</fullName>
    </recommendedName>
</protein>
<dbReference type="PROSITE" id="PS00411">
    <property type="entry name" value="KINESIN_MOTOR_1"/>
    <property type="match status" value="1"/>
</dbReference>
<dbReference type="InterPro" id="IPR027640">
    <property type="entry name" value="Kinesin-like_fam"/>
</dbReference>
<dbReference type="GO" id="GO:0007019">
    <property type="term" value="P:microtubule depolymerization"/>
    <property type="evidence" value="ECO:0007669"/>
    <property type="project" value="TreeGrafter"/>
</dbReference>
<dbReference type="Gene3D" id="3.40.850.10">
    <property type="entry name" value="Kinesin motor domain"/>
    <property type="match status" value="1"/>
</dbReference>
<dbReference type="InterPro" id="IPR001752">
    <property type="entry name" value="Kinesin_motor_dom"/>
</dbReference>
<dbReference type="PROSITE" id="PS50067">
    <property type="entry name" value="KINESIN_MOTOR_2"/>
    <property type="match status" value="1"/>
</dbReference>
<gene>
    <name evidence="12" type="ORF">PhCBS80983_g01170</name>
</gene>
<sequence>MTATEMTTSQPDLAEKEERQQSVAGDAGPDSIPASVTATALCKEKHAAWSTLNSTLRAKEGSAAERLLGQKAQMSSFIFEAGLKLPRPEPLPEALSDEILLAATKDDGRDTTVCIRVRPVLPHEEAKGEYPVVIASNPGLNVHSMDFRWNGMSNIKTNKYEVDLAFGPEHDNDVVYNAVAKPLIPLVLSNGMGTLLAYGQTGSGKTYTMTSMQERIATDIFSLARQHRCARDPAYNGSDDTGFVFTLCFFELMGKQAFDLLDDRKSISILEDTFGAVQIVGARQEDVVDSTHFLELIERGSALRRTEATAKNETSSRSHAVCCIKVRNNELPEAEDGMLYLVDLAGSENNSDSSHHNRDRINETKEINKSLGTLKECIRNRSLVGLSNNHVHIPFRTSRLTLILKEAFDPLSTRQCRTTVIANVSPGILDAQQTLNTMRYIEPLRVTLPPQPTAVVDDQTNPATWTNAYLRKWILANYLGGRVDPNMLCPTESGKQLCRVPMGTFINRCMLCEGVDPRHAKELYLKLWNLLIDARTRNRNGPSKPAARIDADGARKASIRPAVPGRPKQLAVKQLKPGQFVALTPDAISDGKAPIVLLLEKRPDGAWVVADVVAAENDPDRYELLIADRWVAHTLLLKKLVELEYDRKSRYYILKNVV</sequence>
<dbReference type="SUPFAM" id="SSF52540">
    <property type="entry name" value="P-loop containing nucleoside triphosphate hydrolases"/>
    <property type="match status" value="1"/>
</dbReference>
<dbReference type="GO" id="GO:0003777">
    <property type="term" value="F:microtubule motor activity"/>
    <property type="evidence" value="ECO:0007669"/>
    <property type="project" value="InterPro"/>
</dbReference>
<dbReference type="AlphaFoldDB" id="A0A507EC08"/>
<keyword evidence="7" id="KW-0206">Cytoskeleton</keyword>
<dbReference type="GO" id="GO:0007018">
    <property type="term" value="P:microtubule-based movement"/>
    <property type="evidence" value="ECO:0007669"/>
    <property type="project" value="InterPro"/>
</dbReference>
<keyword evidence="4 8" id="KW-0547">Nucleotide-binding</keyword>
<keyword evidence="13" id="KW-1185">Reference proteome</keyword>
<feature type="region of interest" description="Disordered" evidence="10">
    <location>
        <begin position="1"/>
        <end position="32"/>
    </location>
</feature>
<evidence type="ECO:0000256" key="1">
    <source>
        <dbReference type="ARBA" id="ARBA00004245"/>
    </source>
</evidence>
<dbReference type="PRINTS" id="PR00380">
    <property type="entry name" value="KINESINHEAVY"/>
</dbReference>
<reference evidence="12 13" key="1">
    <citation type="journal article" date="2019" name="Sci. Rep.">
        <title>Comparative genomics of chytrid fungi reveal insights into the obligate biotrophic and pathogenic lifestyle of Synchytrium endobioticum.</title>
        <authorList>
            <person name="van de Vossenberg B.T.L.H."/>
            <person name="Warris S."/>
            <person name="Nguyen H.D.T."/>
            <person name="van Gent-Pelzer M.P.E."/>
            <person name="Joly D.L."/>
            <person name="van de Geest H.C."/>
            <person name="Bonants P.J.M."/>
            <person name="Smith D.S."/>
            <person name="Levesque C.A."/>
            <person name="van der Lee T.A.J."/>
        </authorList>
    </citation>
    <scope>NUCLEOTIDE SEQUENCE [LARGE SCALE GENOMIC DNA]</scope>
    <source>
        <strain evidence="12 13">CBS 809.83</strain>
    </source>
</reference>
<evidence type="ECO:0000313" key="12">
    <source>
        <dbReference type="EMBL" id="TPX61316.1"/>
    </source>
</evidence>
<proteinExistence type="inferred from homology"/>
<keyword evidence="3 9" id="KW-0493">Microtubule</keyword>
<dbReference type="STRING" id="109895.A0A507EC08"/>
<dbReference type="GO" id="GO:0005524">
    <property type="term" value="F:ATP binding"/>
    <property type="evidence" value="ECO:0007669"/>
    <property type="project" value="UniProtKB-UniRule"/>
</dbReference>
<evidence type="ECO:0000256" key="3">
    <source>
        <dbReference type="ARBA" id="ARBA00022701"/>
    </source>
</evidence>
<dbReference type="InterPro" id="IPR036961">
    <property type="entry name" value="Kinesin_motor_dom_sf"/>
</dbReference>
<dbReference type="Pfam" id="PF00225">
    <property type="entry name" value="Kinesin"/>
    <property type="match status" value="1"/>
</dbReference>
<keyword evidence="6 8" id="KW-0505">Motor protein</keyword>
<comment type="similarity">
    <text evidence="8 9">Belongs to the TRAFAC class myosin-kinesin ATPase superfamily. Kinesin family.</text>
</comment>
<evidence type="ECO:0000313" key="13">
    <source>
        <dbReference type="Proteomes" id="UP000318582"/>
    </source>
</evidence>
<feature type="binding site" evidence="8">
    <location>
        <begin position="199"/>
        <end position="206"/>
    </location>
    <ligand>
        <name>ATP</name>
        <dbReference type="ChEBI" id="CHEBI:30616"/>
    </ligand>
</feature>
<evidence type="ECO:0000256" key="4">
    <source>
        <dbReference type="ARBA" id="ARBA00022741"/>
    </source>
</evidence>
<name>A0A507EC08_9FUNG</name>
<dbReference type="EMBL" id="QEAQ01000008">
    <property type="protein sequence ID" value="TPX61316.1"/>
    <property type="molecule type" value="Genomic_DNA"/>
</dbReference>
<dbReference type="GO" id="GO:0008017">
    <property type="term" value="F:microtubule binding"/>
    <property type="evidence" value="ECO:0007669"/>
    <property type="project" value="InterPro"/>
</dbReference>
<evidence type="ECO:0000259" key="11">
    <source>
        <dbReference type="PROSITE" id="PS50067"/>
    </source>
</evidence>
<feature type="compositionally biased region" description="Polar residues" evidence="10">
    <location>
        <begin position="1"/>
        <end position="11"/>
    </location>
</feature>
<dbReference type="PANTHER" id="PTHR47971:SF8">
    <property type="entry name" value="KINESIN-LIKE PROTEIN"/>
    <property type="match status" value="1"/>
</dbReference>
<comment type="caution">
    <text evidence="12">The sequence shown here is derived from an EMBL/GenBank/DDBJ whole genome shotgun (WGS) entry which is preliminary data.</text>
</comment>
<feature type="domain" description="Kinesin motor" evidence="11">
    <location>
        <begin position="110"/>
        <end position="447"/>
    </location>
</feature>
<dbReference type="PANTHER" id="PTHR47971">
    <property type="entry name" value="KINESIN-RELATED PROTEIN 6"/>
    <property type="match status" value="1"/>
</dbReference>
<evidence type="ECO:0000256" key="6">
    <source>
        <dbReference type="ARBA" id="ARBA00023175"/>
    </source>
</evidence>
<dbReference type="SMART" id="SM00129">
    <property type="entry name" value="KISc"/>
    <property type="match status" value="1"/>
</dbReference>
<evidence type="ECO:0000256" key="8">
    <source>
        <dbReference type="PROSITE-ProRule" id="PRU00283"/>
    </source>
</evidence>
<keyword evidence="5 8" id="KW-0067">ATP-binding</keyword>
<evidence type="ECO:0000256" key="9">
    <source>
        <dbReference type="RuleBase" id="RU000394"/>
    </source>
</evidence>
<organism evidence="12 13">
    <name type="scientific">Powellomyces hirtus</name>
    <dbReference type="NCBI Taxonomy" id="109895"/>
    <lineage>
        <taxon>Eukaryota</taxon>
        <taxon>Fungi</taxon>
        <taxon>Fungi incertae sedis</taxon>
        <taxon>Chytridiomycota</taxon>
        <taxon>Chytridiomycota incertae sedis</taxon>
        <taxon>Chytridiomycetes</taxon>
        <taxon>Spizellomycetales</taxon>
        <taxon>Powellomycetaceae</taxon>
        <taxon>Powellomyces</taxon>
    </lineage>
</organism>
<dbReference type="InterPro" id="IPR027417">
    <property type="entry name" value="P-loop_NTPase"/>
</dbReference>
<dbReference type="InterPro" id="IPR019821">
    <property type="entry name" value="Kinesin_motor_CS"/>
</dbReference>